<dbReference type="GO" id="GO:0071209">
    <property type="term" value="F:U7 snRNA binding"/>
    <property type="evidence" value="ECO:0007669"/>
    <property type="project" value="TreeGrafter"/>
</dbReference>
<dbReference type="PANTHER" id="PTHR21196">
    <property type="entry name" value="U7 SNRNA-ASSOCIATED SM-LIKE PROTEIN LSM10"/>
    <property type="match status" value="1"/>
</dbReference>
<dbReference type="Proteomes" id="UP000694867">
    <property type="component" value="Unplaced"/>
</dbReference>
<dbReference type="PANTHER" id="PTHR21196:SF1">
    <property type="entry name" value="U7 SNRNA-ASSOCIATED SM-LIKE PROTEIN LSM10"/>
    <property type="match status" value="1"/>
</dbReference>
<dbReference type="GO" id="GO:0006398">
    <property type="term" value="P:mRNA 3'-end processing by stem-loop binding and cleavage"/>
    <property type="evidence" value="ECO:0007669"/>
    <property type="project" value="TreeGrafter"/>
</dbReference>
<sequence>MSSFLQSSRDKAVAVRSLLCLVQALEGRETTVDLRNETEVVGTIEVVDGRMNIQMSDAVVTMPNGSSRQFSFLHVRGRNVRYVHIPPDVNIMKTIEDRVQRVQGVIPAAQAPNDLAVMITRRKREQLRRRRLAEGR</sequence>
<organism evidence="2 3">
    <name type="scientific">Galendromus occidentalis</name>
    <name type="common">western predatory mite</name>
    <dbReference type="NCBI Taxonomy" id="34638"/>
    <lineage>
        <taxon>Eukaryota</taxon>
        <taxon>Metazoa</taxon>
        <taxon>Ecdysozoa</taxon>
        <taxon>Arthropoda</taxon>
        <taxon>Chelicerata</taxon>
        <taxon>Arachnida</taxon>
        <taxon>Acari</taxon>
        <taxon>Parasitiformes</taxon>
        <taxon>Mesostigmata</taxon>
        <taxon>Gamasina</taxon>
        <taxon>Phytoseioidea</taxon>
        <taxon>Phytoseiidae</taxon>
        <taxon>Typhlodrominae</taxon>
        <taxon>Galendromus</taxon>
    </lineage>
</organism>
<evidence type="ECO:0000313" key="2">
    <source>
        <dbReference type="Proteomes" id="UP000694867"/>
    </source>
</evidence>
<dbReference type="GO" id="GO:0016604">
    <property type="term" value="C:nuclear body"/>
    <property type="evidence" value="ECO:0007669"/>
    <property type="project" value="TreeGrafter"/>
</dbReference>
<feature type="domain" description="Sm" evidence="1">
    <location>
        <begin position="17"/>
        <end position="89"/>
    </location>
</feature>
<dbReference type="GO" id="GO:0071254">
    <property type="term" value="C:cytoplasmic U snRNP body"/>
    <property type="evidence" value="ECO:0007669"/>
    <property type="project" value="TreeGrafter"/>
</dbReference>
<dbReference type="PROSITE" id="PS52002">
    <property type="entry name" value="SM"/>
    <property type="match status" value="1"/>
</dbReference>
<dbReference type="InterPro" id="IPR052840">
    <property type="entry name" value="U7_snRNA_Sm-like"/>
</dbReference>
<dbReference type="Pfam" id="PF01423">
    <property type="entry name" value="LSM"/>
    <property type="match status" value="1"/>
</dbReference>
<evidence type="ECO:0000259" key="1">
    <source>
        <dbReference type="PROSITE" id="PS52002"/>
    </source>
</evidence>
<dbReference type="InterPro" id="IPR047575">
    <property type="entry name" value="Sm"/>
</dbReference>
<dbReference type="Gene3D" id="2.30.30.100">
    <property type="match status" value="1"/>
</dbReference>
<keyword evidence="2" id="KW-1185">Reference proteome</keyword>
<dbReference type="SMART" id="SM00651">
    <property type="entry name" value="Sm"/>
    <property type="match status" value="1"/>
</dbReference>
<dbReference type="RefSeq" id="XP_003736982.1">
    <property type="nucleotide sequence ID" value="XM_003736934.1"/>
</dbReference>
<dbReference type="CDD" id="cd01733">
    <property type="entry name" value="LSm10"/>
    <property type="match status" value="1"/>
</dbReference>
<gene>
    <name evidence="3" type="primary">LOC100899241</name>
</gene>
<dbReference type="AlphaFoldDB" id="A0AAJ6VU07"/>
<dbReference type="InterPro" id="IPR010920">
    <property type="entry name" value="LSM_dom_sf"/>
</dbReference>
<dbReference type="SUPFAM" id="SSF50182">
    <property type="entry name" value="Sm-like ribonucleoproteins"/>
    <property type="match status" value="1"/>
</dbReference>
<protein>
    <submittedName>
        <fullName evidence="3">U7 snRNA-associated Sm-like protein LSm10</fullName>
    </submittedName>
</protein>
<accession>A0AAJ6VU07</accession>
<dbReference type="GeneID" id="100899241"/>
<name>A0AAJ6VU07_9ACAR</name>
<proteinExistence type="predicted"/>
<reference evidence="3" key="1">
    <citation type="submission" date="2025-08" db="UniProtKB">
        <authorList>
            <consortium name="RefSeq"/>
        </authorList>
    </citation>
    <scope>IDENTIFICATION</scope>
</reference>
<dbReference type="KEGG" id="goe:100899241"/>
<evidence type="ECO:0000313" key="3">
    <source>
        <dbReference type="RefSeq" id="XP_003736982.1"/>
    </source>
</evidence>
<dbReference type="InterPro" id="IPR001163">
    <property type="entry name" value="Sm_dom_euk/arc"/>
</dbReference>
<dbReference type="GO" id="GO:0071208">
    <property type="term" value="F:histone pre-mRNA DCP binding"/>
    <property type="evidence" value="ECO:0007669"/>
    <property type="project" value="TreeGrafter"/>
</dbReference>